<dbReference type="InterPro" id="IPR021762">
    <property type="entry name" value="DUF3325"/>
</dbReference>
<organism evidence="2 3">
    <name type="scientific">Aliarcobacter butzleri</name>
    <dbReference type="NCBI Taxonomy" id="28197"/>
    <lineage>
        <taxon>Bacteria</taxon>
        <taxon>Pseudomonadati</taxon>
        <taxon>Campylobacterota</taxon>
        <taxon>Epsilonproteobacteria</taxon>
        <taxon>Campylobacterales</taxon>
        <taxon>Arcobacteraceae</taxon>
        <taxon>Aliarcobacter</taxon>
    </lineage>
</organism>
<dbReference type="Proteomes" id="UP001237843">
    <property type="component" value="Unassembled WGS sequence"/>
</dbReference>
<dbReference type="EMBL" id="JAQTJH010000013">
    <property type="protein sequence ID" value="MDK2062844.1"/>
    <property type="molecule type" value="Genomic_DNA"/>
</dbReference>
<protein>
    <submittedName>
        <fullName evidence="2">DUF3325 family protein</fullName>
    </submittedName>
</protein>
<feature type="transmembrane region" description="Helical" evidence="1">
    <location>
        <begin position="65"/>
        <end position="82"/>
    </location>
</feature>
<keyword evidence="1" id="KW-0812">Transmembrane</keyword>
<feature type="transmembrane region" description="Helical" evidence="1">
    <location>
        <begin position="6"/>
        <end position="24"/>
    </location>
</feature>
<reference evidence="2" key="1">
    <citation type="journal article" date="2023" name="Antibiotics">
        <title>Genomic Characterization of Antibiotic-Resistant Campylobacterales Isolated from Chilean Poultry Meat.</title>
        <authorList>
            <person name="Concha-Toloza M."/>
            <person name="Lopez-Cantillo M."/>
            <person name="Molina-Mora J.A."/>
            <person name="Collado L."/>
        </authorList>
    </citation>
    <scope>NUCLEOTIDE SEQUENCE</scope>
    <source>
        <strain evidence="2">FR1p273A</strain>
    </source>
</reference>
<comment type="caution">
    <text evidence="2">The sequence shown here is derived from an EMBL/GenBank/DDBJ whole genome shotgun (WGS) entry which is preliminary data.</text>
</comment>
<gene>
    <name evidence="2" type="ORF">PT520_09970</name>
</gene>
<feature type="transmembrane region" description="Helical" evidence="1">
    <location>
        <begin position="89"/>
        <end position="106"/>
    </location>
</feature>
<keyword evidence="1" id="KW-0472">Membrane</keyword>
<sequence>MVSMSLYLTYLGLFLLSLVLDKHYKEVVNKNINKILKFVFMGMGYLSLVISLYIMIQIFGLSLAITYWLGLVGIIILFIAIIYTYYPKLIIKLSISLLIIALIFTLL</sequence>
<name>A0AAW6VS22_9BACT</name>
<dbReference type="RefSeq" id="WP_284074989.1">
    <property type="nucleotide sequence ID" value="NZ_JAQTJH010000013.1"/>
</dbReference>
<dbReference type="Pfam" id="PF11804">
    <property type="entry name" value="DUF3325"/>
    <property type="match status" value="1"/>
</dbReference>
<feature type="transmembrane region" description="Helical" evidence="1">
    <location>
        <begin position="36"/>
        <end position="59"/>
    </location>
</feature>
<evidence type="ECO:0000313" key="2">
    <source>
        <dbReference type="EMBL" id="MDK2062844.1"/>
    </source>
</evidence>
<evidence type="ECO:0000256" key="1">
    <source>
        <dbReference type="SAM" id="Phobius"/>
    </source>
</evidence>
<keyword evidence="1" id="KW-1133">Transmembrane helix</keyword>
<proteinExistence type="predicted"/>
<dbReference type="AlphaFoldDB" id="A0AAW6VS22"/>
<evidence type="ECO:0000313" key="3">
    <source>
        <dbReference type="Proteomes" id="UP001237843"/>
    </source>
</evidence>
<reference evidence="2" key="2">
    <citation type="submission" date="2023-02" db="EMBL/GenBank/DDBJ databases">
        <authorList>
            <person name="Concha-Toloza M."/>
            <person name="Lopez-Cantillo M."/>
            <person name="Molina-Mora J."/>
            <person name="Collado L."/>
        </authorList>
    </citation>
    <scope>NUCLEOTIDE SEQUENCE</scope>
    <source>
        <strain evidence="2">FR1p273A</strain>
    </source>
</reference>
<accession>A0AAW6VS22</accession>